<gene>
    <name evidence="6" type="ORF">SEMRO_31_G020110.1</name>
</gene>
<dbReference type="InterPro" id="IPR006179">
    <property type="entry name" value="5_nucleotidase/apyrase"/>
</dbReference>
<evidence type="ECO:0000259" key="5">
    <source>
        <dbReference type="PROSITE" id="PS50222"/>
    </source>
</evidence>
<dbReference type="EMBL" id="CAICTM010000031">
    <property type="protein sequence ID" value="CAB9498070.1"/>
    <property type="molecule type" value="Genomic_DNA"/>
</dbReference>
<dbReference type="InterPro" id="IPR036907">
    <property type="entry name" value="5'-Nucleotdase_C_sf"/>
</dbReference>
<keyword evidence="3" id="KW-0547">Nucleotide-binding</keyword>
<dbReference type="GO" id="GO:0000166">
    <property type="term" value="F:nucleotide binding"/>
    <property type="evidence" value="ECO:0007669"/>
    <property type="project" value="UniProtKB-KW"/>
</dbReference>
<dbReference type="GO" id="GO:0009166">
    <property type="term" value="P:nucleotide catabolic process"/>
    <property type="evidence" value="ECO:0007669"/>
    <property type="project" value="InterPro"/>
</dbReference>
<keyword evidence="7" id="KW-1185">Reference proteome</keyword>
<dbReference type="PROSITE" id="PS50222">
    <property type="entry name" value="EF_HAND_2"/>
    <property type="match status" value="1"/>
</dbReference>
<sequence>MSSSSPWLRIIQINDVYLLDQFPSFKTLIDEYRHGPDQCVVICAGDFLAPSLLSSLDKGASMIDIFNVIGMDYVCLGNHEADVGAPDLAQRIRQSQFVWINSNMPDLNDKIGLKDNNDNHHQLPKELEILTVGKNGSNQKKKKVVLLGLITEDPSLYRPDAFGGATIQPLLPRARELITSLKDQQVDLIVPLTHQGIAADRLMANEMDGTKIPLLLGGHDHEPYLETAQQGSCRIVKTGMDAQKAAVIDIRWNNNDIPIITVEMLDTADFAPDPVVQERVTAHKGILDELETAKLFAVADWLKHPSTTTSDSDKTTTPLPAFSTRNNRLGPSTGTTALCSMVRMGLRCQVALLNAGCVRAGKDYDHHAHFTWADLKAEMPFATPLCVCKIPGKVLQDTIQHSRRCAPQGIAKGGYLHASQTTICNEDGTIQSILGEAFDPEREYLTAFPYSFLDGIDNHQPLLDWAATRDQTTELPSKHTTVPAKLVSVELLSALFWLRLGSFEEVAGDDGVICKNDLREHMKKIYGGNVEIANLMVDNVFGVADRDNDGTISALEQIIVRFVARDMLNHIVTSDELQMMKTVVSRVMESSRDGKENDDDDETVDEMVTKLLQSLDLQGNGSVQREEILRALGNVANKDLLK</sequence>
<reference evidence="6" key="1">
    <citation type="submission" date="2020-06" db="EMBL/GenBank/DDBJ databases">
        <authorList>
            <consortium name="Plant Systems Biology data submission"/>
        </authorList>
    </citation>
    <scope>NUCLEOTIDE SEQUENCE</scope>
    <source>
        <strain evidence="6">D6</strain>
    </source>
</reference>
<dbReference type="SUPFAM" id="SSF47473">
    <property type="entry name" value="EF-hand"/>
    <property type="match status" value="1"/>
</dbReference>
<dbReference type="GO" id="GO:0016787">
    <property type="term" value="F:hydrolase activity"/>
    <property type="evidence" value="ECO:0007669"/>
    <property type="project" value="UniProtKB-KW"/>
</dbReference>
<dbReference type="SUPFAM" id="SSF55816">
    <property type="entry name" value="5'-nucleotidase (syn. UDP-sugar hydrolase), C-terminal domain"/>
    <property type="match status" value="1"/>
</dbReference>
<keyword evidence="3" id="KW-0378">Hydrolase</keyword>
<keyword evidence="2" id="KW-0732">Signal</keyword>
<evidence type="ECO:0000313" key="7">
    <source>
        <dbReference type="Proteomes" id="UP001153069"/>
    </source>
</evidence>
<feature type="region of interest" description="Disordered" evidence="4">
    <location>
        <begin position="306"/>
        <end position="327"/>
    </location>
</feature>
<dbReference type="SUPFAM" id="SSF56300">
    <property type="entry name" value="Metallo-dependent phosphatases"/>
    <property type="match status" value="1"/>
</dbReference>
<dbReference type="PANTHER" id="PTHR11575">
    <property type="entry name" value="5'-NUCLEOTIDASE-RELATED"/>
    <property type="match status" value="1"/>
</dbReference>
<dbReference type="InterPro" id="IPR011992">
    <property type="entry name" value="EF-hand-dom_pair"/>
</dbReference>
<feature type="domain" description="EF-hand" evidence="5">
    <location>
        <begin position="603"/>
        <end position="638"/>
    </location>
</feature>
<evidence type="ECO:0000313" key="6">
    <source>
        <dbReference type="EMBL" id="CAB9498070.1"/>
    </source>
</evidence>
<dbReference type="PRINTS" id="PR01607">
    <property type="entry name" value="APYRASEFAMLY"/>
</dbReference>
<dbReference type="Gene3D" id="3.90.780.10">
    <property type="entry name" value="5'-Nucleotidase, C-terminal domain"/>
    <property type="match status" value="1"/>
</dbReference>
<dbReference type="PANTHER" id="PTHR11575:SF48">
    <property type="entry name" value="5'-NUCLEOTIDASE"/>
    <property type="match status" value="1"/>
</dbReference>
<name>A0A9N8H3P5_9STRA</name>
<evidence type="ECO:0000256" key="1">
    <source>
        <dbReference type="ARBA" id="ARBA00006654"/>
    </source>
</evidence>
<comment type="caution">
    <text evidence="6">The sequence shown here is derived from an EMBL/GenBank/DDBJ whole genome shotgun (WGS) entry which is preliminary data.</text>
</comment>
<comment type="similarity">
    <text evidence="1 3">Belongs to the 5'-nucleotidase family.</text>
</comment>
<accession>A0A9N8H3P5</accession>
<dbReference type="AlphaFoldDB" id="A0A9N8H3P5"/>
<dbReference type="Proteomes" id="UP001153069">
    <property type="component" value="Unassembled WGS sequence"/>
</dbReference>
<dbReference type="OrthoDB" id="42243at2759"/>
<organism evidence="6 7">
    <name type="scientific">Seminavis robusta</name>
    <dbReference type="NCBI Taxonomy" id="568900"/>
    <lineage>
        <taxon>Eukaryota</taxon>
        <taxon>Sar</taxon>
        <taxon>Stramenopiles</taxon>
        <taxon>Ochrophyta</taxon>
        <taxon>Bacillariophyta</taxon>
        <taxon>Bacillariophyceae</taxon>
        <taxon>Bacillariophycidae</taxon>
        <taxon>Naviculales</taxon>
        <taxon>Naviculaceae</taxon>
        <taxon>Seminavis</taxon>
    </lineage>
</organism>
<dbReference type="GO" id="GO:0005509">
    <property type="term" value="F:calcium ion binding"/>
    <property type="evidence" value="ECO:0007669"/>
    <property type="project" value="InterPro"/>
</dbReference>
<evidence type="ECO:0000256" key="4">
    <source>
        <dbReference type="SAM" id="MobiDB-lite"/>
    </source>
</evidence>
<dbReference type="Gene3D" id="1.10.238.10">
    <property type="entry name" value="EF-hand"/>
    <property type="match status" value="1"/>
</dbReference>
<dbReference type="InterPro" id="IPR002048">
    <property type="entry name" value="EF_hand_dom"/>
</dbReference>
<proteinExistence type="inferred from homology"/>
<dbReference type="Gene3D" id="3.60.21.10">
    <property type="match status" value="1"/>
</dbReference>
<dbReference type="Pfam" id="PF00149">
    <property type="entry name" value="Metallophos"/>
    <property type="match status" value="1"/>
</dbReference>
<protein>
    <submittedName>
        <fullName evidence="6">5'-nucleotidase</fullName>
    </submittedName>
</protein>
<dbReference type="InterPro" id="IPR008334">
    <property type="entry name" value="5'-Nucleotdase_C"/>
</dbReference>
<dbReference type="InterPro" id="IPR029052">
    <property type="entry name" value="Metallo-depent_PP-like"/>
</dbReference>
<dbReference type="Pfam" id="PF02872">
    <property type="entry name" value="5_nucleotid_C"/>
    <property type="match status" value="1"/>
</dbReference>
<evidence type="ECO:0000256" key="3">
    <source>
        <dbReference type="RuleBase" id="RU362119"/>
    </source>
</evidence>
<dbReference type="InterPro" id="IPR004843">
    <property type="entry name" value="Calcineurin-like_PHP"/>
</dbReference>
<evidence type="ECO:0000256" key="2">
    <source>
        <dbReference type="ARBA" id="ARBA00022729"/>
    </source>
</evidence>